<gene>
    <name evidence="2" type="ORF">GRI62_12200</name>
</gene>
<dbReference type="Proteomes" id="UP000460626">
    <property type="component" value="Unassembled WGS sequence"/>
</dbReference>
<keyword evidence="3" id="KW-1185">Reference proteome</keyword>
<dbReference type="InterPro" id="IPR002539">
    <property type="entry name" value="MaoC-like_dom"/>
</dbReference>
<dbReference type="InterPro" id="IPR029069">
    <property type="entry name" value="HotDog_dom_sf"/>
</dbReference>
<proteinExistence type="predicted"/>
<evidence type="ECO:0000313" key="3">
    <source>
        <dbReference type="Proteomes" id="UP000460626"/>
    </source>
</evidence>
<dbReference type="OrthoDB" id="9797938at2"/>
<dbReference type="Gene3D" id="3.10.129.10">
    <property type="entry name" value="Hotdog Thioesterase"/>
    <property type="match status" value="1"/>
</dbReference>
<dbReference type="Pfam" id="PF01575">
    <property type="entry name" value="MaoC_dehydratas"/>
    <property type="match status" value="1"/>
</dbReference>
<dbReference type="CDD" id="cd03454">
    <property type="entry name" value="YdeM"/>
    <property type="match status" value="1"/>
</dbReference>
<protein>
    <submittedName>
        <fullName evidence="2">Dehydratase</fullName>
    </submittedName>
</protein>
<dbReference type="AlphaFoldDB" id="A0A845A353"/>
<comment type="caution">
    <text evidence="2">The sequence shown here is derived from an EMBL/GenBank/DDBJ whole genome shotgun (WGS) entry which is preliminary data.</text>
</comment>
<sequence length="132" mass="14241">MTEAEIIAYARQFDPQPFHTDPVAAEDSFFGGLAASGWHTASVTMRLMVEAIPLANGVIGAGGDLSWPAPTRAGDVLHVEATIEAIVPSRSRPGRAAVAVHCRTLNQHGEMRQEFRPRLIAWARGSEVRPVS</sequence>
<evidence type="ECO:0000259" key="1">
    <source>
        <dbReference type="Pfam" id="PF01575"/>
    </source>
</evidence>
<accession>A0A845A353</accession>
<name>A0A845A353_9SPHN</name>
<reference evidence="2 3" key="1">
    <citation type="submission" date="2019-12" db="EMBL/GenBank/DDBJ databases">
        <title>Genomic-based taxomic classification of the family Erythrobacteraceae.</title>
        <authorList>
            <person name="Xu L."/>
        </authorList>
    </citation>
    <scope>NUCLEOTIDE SEQUENCE [LARGE SCALE GENOMIC DNA]</scope>
    <source>
        <strain evidence="2 3">RC4-10-4</strain>
    </source>
</reference>
<dbReference type="EMBL" id="WTYH01000001">
    <property type="protein sequence ID" value="MXO94358.1"/>
    <property type="molecule type" value="Genomic_DNA"/>
</dbReference>
<evidence type="ECO:0000313" key="2">
    <source>
        <dbReference type="EMBL" id="MXO94358.1"/>
    </source>
</evidence>
<organism evidence="2 3">
    <name type="scientific">Aurantiacibacter arachoides</name>
    <dbReference type="NCBI Taxonomy" id="1850444"/>
    <lineage>
        <taxon>Bacteria</taxon>
        <taxon>Pseudomonadati</taxon>
        <taxon>Pseudomonadota</taxon>
        <taxon>Alphaproteobacteria</taxon>
        <taxon>Sphingomonadales</taxon>
        <taxon>Erythrobacteraceae</taxon>
        <taxon>Aurantiacibacter</taxon>
    </lineage>
</organism>
<dbReference type="SUPFAM" id="SSF54637">
    <property type="entry name" value="Thioesterase/thiol ester dehydrase-isomerase"/>
    <property type="match status" value="1"/>
</dbReference>
<feature type="domain" description="MaoC-like" evidence="1">
    <location>
        <begin position="1"/>
        <end position="86"/>
    </location>
</feature>